<evidence type="ECO:0000259" key="7">
    <source>
        <dbReference type="PROSITE" id="PS51384"/>
    </source>
</evidence>
<dbReference type="InterPro" id="IPR017927">
    <property type="entry name" value="FAD-bd_FR_type"/>
</dbReference>
<dbReference type="GO" id="GO:0051536">
    <property type="term" value="F:iron-sulfur cluster binding"/>
    <property type="evidence" value="ECO:0007669"/>
    <property type="project" value="InterPro"/>
</dbReference>
<dbReference type="InterPro" id="IPR001433">
    <property type="entry name" value="OxRdtase_FAD/NAD-bd"/>
</dbReference>
<dbReference type="InterPro" id="IPR017938">
    <property type="entry name" value="Riboflavin_synthase-like_b-brl"/>
</dbReference>
<dbReference type="AlphaFoldDB" id="A0A1T4PU10"/>
<dbReference type="Pfam" id="PF00111">
    <property type="entry name" value="Fer2"/>
    <property type="match status" value="1"/>
</dbReference>
<keyword evidence="9" id="KW-1185">Reference proteome</keyword>
<keyword evidence="3" id="KW-0274">FAD</keyword>
<dbReference type="SUPFAM" id="SSF63380">
    <property type="entry name" value="Riboflavin synthase domain-like"/>
    <property type="match status" value="1"/>
</dbReference>
<keyword evidence="2" id="KW-0285">Flavoprotein</keyword>
<name>A0A1T4PU10_9FIRM</name>
<evidence type="ECO:0000256" key="1">
    <source>
        <dbReference type="ARBA" id="ARBA00022448"/>
    </source>
</evidence>
<dbReference type="InterPro" id="IPR008333">
    <property type="entry name" value="Cbr1-like_FAD-bd_dom"/>
</dbReference>
<feature type="domain" description="FAD-binding FR-type" evidence="7">
    <location>
        <begin position="126"/>
        <end position="230"/>
    </location>
</feature>
<evidence type="ECO:0000313" key="9">
    <source>
        <dbReference type="Proteomes" id="UP000190625"/>
    </source>
</evidence>
<dbReference type="InterPro" id="IPR036010">
    <property type="entry name" value="2Fe-2S_ferredoxin-like_sf"/>
</dbReference>
<dbReference type="PROSITE" id="PS51384">
    <property type="entry name" value="FAD_FR"/>
    <property type="match status" value="1"/>
</dbReference>
<dbReference type="PRINTS" id="PR00410">
    <property type="entry name" value="PHEHYDRXLASE"/>
</dbReference>
<dbReference type="SUPFAM" id="SSF52343">
    <property type="entry name" value="Ferredoxin reductase-like, C-terminal NADP-linked domain"/>
    <property type="match status" value="1"/>
</dbReference>
<reference evidence="9" key="1">
    <citation type="submission" date="2017-02" db="EMBL/GenBank/DDBJ databases">
        <authorList>
            <person name="Varghese N."/>
            <person name="Submissions S."/>
        </authorList>
    </citation>
    <scope>NUCLEOTIDE SEQUENCE [LARGE SCALE GENOMIC DNA]</scope>
    <source>
        <strain evidence="9">ATCC BAA-73</strain>
    </source>
</reference>
<keyword evidence="5" id="KW-1133">Transmembrane helix</keyword>
<dbReference type="Pfam" id="PF00175">
    <property type="entry name" value="NAD_binding_1"/>
    <property type="match status" value="1"/>
</dbReference>
<organism evidence="8 9">
    <name type="scientific">Selenihalanaerobacter shriftii</name>
    <dbReference type="NCBI Taxonomy" id="142842"/>
    <lineage>
        <taxon>Bacteria</taxon>
        <taxon>Bacillati</taxon>
        <taxon>Bacillota</taxon>
        <taxon>Clostridia</taxon>
        <taxon>Halanaerobiales</taxon>
        <taxon>Halobacteroidaceae</taxon>
        <taxon>Selenihalanaerobacter</taxon>
    </lineage>
</organism>
<dbReference type="Gene3D" id="2.40.30.10">
    <property type="entry name" value="Translation factors"/>
    <property type="match status" value="1"/>
</dbReference>
<evidence type="ECO:0000313" key="8">
    <source>
        <dbReference type="EMBL" id="SJZ95013.1"/>
    </source>
</evidence>
<dbReference type="Gene3D" id="3.10.20.30">
    <property type="match status" value="1"/>
</dbReference>
<dbReference type="InterPro" id="IPR039261">
    <property type="entry name" value="FNR_nucleotide-bd"/>
</dbReference>
<protein>
    <submittedName>
        <fullName evidence="8">Na+-transporting NADH:ubiquinone oxidoreductase subunit F</fullName>
    </submittedName>
</protein>
<dbReference type="STRING" id="142842.SAMN02745118_02314"/>
<dbReference type="Proteomes" id="UP000190625">
    <property type="component" value="Unassembled WGS sequence"/>
</dbReference>
<sequence>MNIQPIYVLTSIFVGVAAVLAIADLALTDQEQKTINVNDDMYIPVSSSGMLLSILSANDIHIPAACGGKAACGHCKVEVKSGGGDMLPTEEAFISPKEEERGVRLACQVKVNEDMKIHVKPELLEVEEYTAEVEEIRDVTPTVKHVRLKMIKPTEIEFEAGQYAQLLVPGFDVFRAYSIASPPSMARDEDALQFTIKLVPGGLCTSWIHFALEEGDTVKFTGPYGHFYLDEESDRDIILIGGGAGMAPMRGILERLDELGMPRPTRYYFGARNSDELYYEDRFAELEEQYDNFEYIPALSDPTPEDQKNWDGPFGFVTDVIDEREGSLENTESYLCGPPVMLDAAERILVDHGMPKEKVMFDKF</sequence>
<feature type="domain" description="2Fe-2S ferredoxin-type" evidence="6">
    <location>
        <begin position="31"/>
        <end position="123"/>
    </location>
</feature>
<accession>A0A1T4PU10</accession>
<dbReference type="EMBL" id="FUWM01000021">
    <property type="protein sequence ID" value="SJZ95013.1"/>
    <property type="molecule type" value="Genomic_DNA"/>
</dbReference>
<dbReference type="InterPro" id="IPR012675">
    <property type="entry name" value="Beta-grasp_dom_sf"/>
</dbReference>
<evidence type="ECO:0000256" key="2">
    <source>
        <dbReference type="ARBA" id="ARBA00022630"/>
    </source>
</evidence>
<feature type="transmembrane region" description="Helical" evidence="5">
    <location>
        <begin position="6"/>
        <end position="27"/>
    </location>
</feature>
<gene>
    <name evidence="8" type="ORF">SAMN02745118_02314</name>
</gene>
<dbReference type="GO" id="GO:0016491">
    <property type="term" value="F:oxidoreductase activity"/>
    <property type="evidence" value="ECO:0007669"/>
    <property type="project" value="InterPro"/>
</dbReference>
<keyword evidence="4" id="KW-0408">Iron</keyword>
<dbReference type="PRINTS" id="PR00371">
    <property type="entry name" value="FPNCR"/>
</dbReference>
<dbReference type="SUPFAM" id="SSF54292">
    <property type="entry name" value="2Fe-2S ferredoxin-like"/>
    <property type="match status" value="1"/>
</dbReference>
<dbReference type="InterPro" id="IPR001041">
    <property type="entry name" value="2Fe-2S_ferredoxin-type"/>
</dbReference>
<dbReference type="OrthoDB" id="9801223at2"/>
<evidence type="ECO:0000259" key="6">
    <source>
        <dbReference type="PROSITE" id="PS51085"/>
    </source>
</evidence>
<evidence type="ECO:0000256" key="3">
    <source>
        <dbReference type="ARBA" id="ARBA00022827"/>
    </source>
</evidence>
<dbReference type="RefSeq" id="WP_078810747.1">
    <property type="nucleotide sequence ID" value="NZ_FUWM01000021.1"/>
</dbReference>
<evidence type="ECO:0000256" key="4">
    <source>
        <dbReference type="ARBA" id="ARBA00023004"/>
    </source>
</evidence>
<dbReference type="PANTHER" id="PTHR43644">
    <property type="entry name" value="NA(+)-TRANSLOCATING NADH-QUINONE REDUCTASE SUBUNIT"/>
    <property type="match status" value="1"/>
</dbReference>
<dbReference type="InterPro" id="IPR001709">
    <property type="entry name" value="Flavoprot_Pyr_Nucl_cyt_Rdtase"/>
</dbReference>
<dbReference type="PROSITE" id="PS51085">
    <property type="entry name" value="2FE2S_FER_2"/>
    <property type="match status" value="1"/>
</dbReference>
<dbReference type="Pfam" id="PF00970">
    <property type="entry name" value="FAD_binding_6"/>
    <property type="match status" value="1"/>
</dbReference>
<dbReference type="Gene3D" id="3.40.50.80">
    <property type="entry name" value="Nucleotide-binding domain of ferredoxin-NADP reductase (FNR) module"/>
    <property type="match status" value="1"/>
</dbReference>
<keyword evidence="8" id="KW-0830">Ubiquinone</keyword>
<evidence type="ECO:0000256" key="5">
    <source>
        <dbReference type="SAM" id="Phobius"/>
    </source>
</evidence>
<dbReference type="PANTHER" id="PTHR43644:SF1">
    <property type="entry name" value="NAD(P)H-FLAVIN REDUCTASE"/>
    <property type="match status" value="1"/>
</dbReference>
<dbReference type="CDD" id="cd00207">
    <property type="entry name" value="fer2"/>
    <property type="match status" value="1"/>
</dbReference>
<keyword evidence="5" id="KW-0812">Transmembrane</keyword>
<keyword evidence="5" id="KW-0472">Membrane</keyword>
<keyword evidence="1" id="KW-0813">Transport</keyword>
<proteinExistence type="predicted"/>